<dbReference type="Proteomes" id="UP000321720">
    <property type="component" value="Unassembled WGS sequence"/>
</dbReference>
<evidence type="ECO:0000256" key="1">
    <source>
        <dbReference type="SAM" id="MobiDB-lite"/>
    </source>
</evidence>
<proteinExistence type="predicted"/>
<feature type="region of interest" description="Disordered" evidence="1">
    <location>
        <begin position="89"/>
        <end position="110"/>
    </location>
</feature>
<evidence type="ECO:0000313" key="3">
    <source>
        <dbReference type="EMBL" id="GEL94745.1"/>
    </source>
</evidence>
<protein>
    <submittedName>
        <fullName evidence="3">Uncharacterized protein</fullName>
    </submittedName>
</protein>
<evidence type="ECO:0000313" key="4">
    <source>
        <dbReference type="Proteomes" id="UP000321720"/>
    </source>
</evidence>
<sequence>MGRHSGPPEPQSPHPTTRRATTDHTATGHTTTDRRTAVLAWLERVALGVLAAAVVVPALRWAGVADSTSLWLGAAVLVGVPVAAWAASTVPARPGSDDEPDAGADREPPA</sequence>
<keyword evidence="4" id="KW-1185">Reference proteome</keyword>
<reference evidence="3 4" key="1">
    <citation type="submission" date="2019-07" db="EMBL/GenBank/DDBJ databases">
        <title>Whole genome shotgun sequence of Cellulomonas composti NBRC 100758.</title>
        <authorList>
            <person name="Hosoyama A."/>
            <person name="Uohara A."/>
            <person name="Ohji S."/>
            <person name="Ichikawa N."/>
        </authorList>
    </citation>
    <scope>NUCLEOTIDE SEQUENCE [LARGE SCALE GENOMIC DNA]</scope>
    <source>
        <strain evidence="3 4">NBRC 100758</strain>
    </source>
</reference>
<dbReference type="EMBL" id="BJWG01000005">
    <property type="protein sequence ID" value="GEL94745.1"/>
    <property type="molecule type" value="Genomic_DNA"/>
</dbReference>
<evidence type="ECO:0000256" key="2">
    <source>
        <dbReference type="SAM" id="Phobius"/>
    </source>
</evidence>
<feature type="transmembrane region" description="Helical" evidence="2">
    <location>
        <begin position="69"/>
        <end position="87"/>
    </location>
</feature>
<keyword evidence="2" id="KW-0812">Transmembrane</keyword>
<dbReference type="AlphaFoldDB" id="A0A511J9S7"/>
<accession>A0A511J9S7</accession>
<gene>
    <name evidence="3" type="ORF">CCO02nite_14030</name>
</gene>
<keyword evidence="2" id="KW-1133">Transmembrane helix</keyword>
<name>A0A511J9S7_9CELL</name>
<feature type="transmembrane region" description="Helical" evidence="2">
    <location>
        <begin position="45"/>
        <end position="63"/>
    </location>
</feature>
<feature type="region of interest" description="Disordered" evidence="1">
    <location>
        <begin position="1"/>
        <end position="34"/>
    </location>
</feature>
<organism evidence="3 4">
    <name type="scientific">Cellulomonas composti</name>
    <dbReference type="NCBI Taxonomy" id="266130"/>
    <lineage>
        <taxon>Bacteria</taxon>
        <taxon>Bacillati</taxon>
        <taxon>Actinomycetota</taxon>
        <taxon>Actinomycetes</taxon>
        <taxon>Micrococcales</taxon>
        <taxon>Cellulomonadaceae</taxon>
        <taxon>Cellulomonas</taxon>
    </lineage>
</organism>
<comment type="caution">
    <text evidence="3">The sequence shown here is derived from an EMBL/GenBank/DDBJ whole genome shotgun (WGS) entry which is preliminary data.</text>
</comment>
<keyword evidence="2" id="KW-0472">Membrane</keyword>